<dbReference type="InterPro" id="IPR042802">
    <property type="entry name" value="ANR22"/>
</dbReference>
<keyword evidence="3" id="KW-1185">Reference proteome</keyword>
<dbReference type="PANTHER" id="PTHR47276">
    <property type="entry name" value="ANKYRIN REPEAT DOMAIN-CONTAINING PROTEIN 22"/>
    <property type="match status" value="1"/>
</dbReference>
<organism evidence="2 3">
    <name type="scientific">Lymnaea stagnalis</name>
    <name type="common">Great pond snail</name>
    <name type="synonym">Helix stagnalis</name>
    <dbReference type="NCBI Taxonomy" id="6523"/>
    <lineage>
        <taxon>Eukaryota</taxon>
        <taxon>Metazoa</taxon>
        <taxon>Spiralia</taxon>
        <taxon>Lophotrochozoa</taxon>
        <taxon>Mollusca</taxon>
        <taxon>Gastropoda</taxon>
        <taxon>Heterobranchia</taxon>
        <taxon>Euthyneura</taxon>
        <taxon>Panpulmonata</taxon>
        <taxon>Hygrophila</taxon>
        <taxon>Lymnaeoidea</taxon>
        <taxon>Lymnaeidae</taxon>
        <taxon>Lymnaea</taxon>
    </lineage>
</organism>
<feature type="region of interest" description="Disordered" evidence="1">
    <location>
        <begin position="742"/>
        <end position="770"/>
    </location>
</feature>
<feature type="compositionally biased region" description="Acidic residues" evidence="1">
    <location>
        <begin position="753"/>
        <end position="770"/>
    </location>
</feature>
<feature type="compositionally biased region" description="Basic and acidic residues" evidence="1">
    <location>
        <begin position="539"/>
        <end position="558"/>
    </location>
</feature>
<accession>A0AAV2H5S5</accession>
<dbReference type="Proteomes" id="UP001497497">
    <property type="component" value="Unassembled WGS sequence"/>
</dbReference>
<feature type="region of interest" description="Disordered" evidence="1">
    <location>
        <begin position="538"/>
        <end position="558"/>
    </location>
</feature>
<dbReference type="PANTHER" id="PTHR47276:SF1">
    <property type="entry name" value="ANKYRIN REPEAT DOMAIN-CONTAINING PROTEIN 22"/>
    <property type="match status" value="1"/>
</dbReference>
<reference evidence="2 3" key="1">
    <citation type="submission" date="2024-04" db="EMBL/GenBank/DDBJ databases">
        <authorList>
            <consortium name="Genoscope - CEA"/>
            <person name="William W."/>
        </authorList>
    </citation>
    <scope>NUCLEOTIDE SEQUENCE [LARGE SCALE GENOMIC DNA]</scope>
</reference>
<evidence type="ECO:0000313" key="3">
    <source>
        <dbReference type="Proteomes" id="UP001497497"/>
    </source>
</evidence>
<protein>
    <submittedName>
        <fullName evidence="2">Uncharacterized protein</fullName>
    </submittedName>
</protein>
<feature type="non-terminal residue" evidence="2">
    <location>
        <position position="890"/>
    </location>
</feature>
<sequence length="890" mass="99005">MTDQAQLHESDGYMTNQSQIHECDDYITDQGQIHEGDEYMTDQAQIHECYDYVTDQAPIHEDDDYMTDQAQLHDGDENMTDQPQIHEGDEYITDQAHLHEGDGYMTDQSQLHNGDDYINDQGQIHEGDEYMTDQAQIHEYYDYVTDQAPIHECYDYVTDQAPIQEGDENATHIIKIHQGDNYQADQTQILEGGEEVTFKVSIPKGNVKVTHDSPVQRGDDCDTHRAPIQEVNAMVDKLPSDRVLGLNLSENDDISDADHQIETADVHEVPHSNATLIAERYLESRSSLPNDGTATVEPDVERVGHVEPNTASGTGVDLLSLGVQSIATNSRLKGETNSGLKGENAKTKYTSVLTTTDSEIDGYHNDSVVEEDVEKIGNDDVLLVKNFPIDDSVPKDLDSFDGAIMSDHATESNPLLHQCKTISVTVIDEPATIESTVLDEQDVFKFTFLGTEVKEHEATELIVSGKQETTESSVTAKQKGIESTVSGEQESFESTVLGEQDAIEATVIDQQKAIESIVLDEEAIEFTVSGEQEAIESTVSDKQEAIESTASDKQEAIDSTVSDKKEAAESTVPCEQEAFESTVSCEQEAIESTVREENLEQTYALLKDEDRFLNSSPTNEQQTENTEAKHIELEHQEDPKIEETAMELHDRVDNFVEHEEKDGNIFLQQSADADHDNSLYEAGIMKAQNGDAINTVDAETVSVNFEDGDGAEVSYHMKKHREGDEYVFTPADLGLEHSDVATADRPFQRDLDPSSDEDGGQEANDIEPISDVDVDGLMINDSNVMKRRKDSDEYLHAFSENEVESELVRDAGSHSFVVVSQVGGHGQTDVRDTEDEDAVKVLDTGARIFRAEDQQDIEDKRGLNEVTEENEIVFRSPEHNVKLNDDHLLS</sequence>
<name>A0AAV2H5S5_LYMST</name>
<dbReference type="EMBL" id="CAXITT010000034">
    <property type="protein sequence ID" value="CAL1528505.1"/>
    <property type="molecule type" value="Genomic_DNA"/>
</dbReference>
<comment type="caution">
    <text evidence="2">The sequence shown here is derived from an EMBL/GenBank/DDBJ whole genome shotgun (WGS) entry which is preliminary data.</text>
</comment>
<evidence type="ECO:0000256" key="1">
    <source>
        <dbReference type="SAM" id="MobiDB-lite"/>
    </source>
</evidence>
<gene>
    <name evidence="2" type="ORF">GSLYS_00002675001</name>
</gene>
<proteinExistence type="predicted"/>
<evidence type="ECO:0000313" key="2">
    <source>
        <dbReference type="EMBL" id="CAL1528505.1"/>
    </source>
</evidence>
<dbReference type="AlphaFoldDB" id="A0AAV2H5S5"/>